<accession>A0A7R8UE15</accession>
<keyword evidence="5" id="KW-1185">Reference proteome</keyword>
<dbReference type="FunFam" id="3.40.50.720:FF:000047">
    <property type="entry name" value="NADP-dependent L-serine/L-allo-threonine dehydrogenase"/>
    <property type="match status" value="1"/>
</dbReference>
<name>A0A7R8UE15_HERIL</name>
<dbReference type="PRINTS" id="PR00080">
    <property type="entry name" value="SDRFAMILY"/>
</dbReference>
<dbReference type="SUPFAM" id="SSF51735">
    <property type="entry name" value="NAD(P)-binding Rossmann-fold domains"/>
    <property type="match status" value="1"/>
</dbReference>
<sequence>MERWLNKVAVVSGASSGIGAVIAADLVKNGFIVVALARRMDRLHEKQLALSEDLRLRYHPRKCDVTDEAEVKNTFAWIEANLGGTDVLVNNAGIATKGPLLTSEHDTESFRNVVDTNIMSVVYCVREAFHSMKKRKFDGHVVIINSVLGHSVPMRLAEDMNIYPATKHAVTAMVEIYRQAFSRTGTKVKVTSISPGIVETELLPHMGAYRKAGKPLLYPEDVSNAILYALSTPPHVQIHELILKSIGEEF</sequence>
<reference evidence="4 5" key="1">
    <citation type="submission" date="2020-11" db="EMBL/GenBank/DDBJ databases">
        <authorList>
            <person name="Wallbank WR R."/>
            <person name="Pardo Diaz C."/>
            <person name="Kozak K."/>
            <person name="Martin S."/>
            <person name="Jiggins C."/>
            <person name="Moest M."/>
            <person name="Warren A I."/>
            <person name="Generalovic N T."/>
            <person name="Byers J.R.P. K."/>
            <person name="Montejo-Kovacevich G."/>
            <person name="Yen C E."/>
        </authorList>
    </citation>
    <scope>NUCLEOTIDE SEQUENCE [LARGE SCALE GENOMIC DNA]</scope>
</reference>
<dbReference type="PRINTS" id="PR00081">
    <property type="entry name" value="GDHRDH"/>
</dbReference>
<dbReference type="GO" id="GO:0016616">
    <property type="term" value="F:oxidoreductase activity, acting on the CH-OH group of donors, NAD or NADP as acceptor"/>
    <property type="evidence" value="ECO:0007669"/>
    <property type="project" value="UniProtKB-ARBA"/>
</dbReference>
<dbReference type="PANTHER" id="PTHR43115">
    <property type="entry name" value="DEHYDROGENASE/REDUCTASE SDR FAMILY MEMBER 11"/>
    <property type="match status" value="1"/>
</dbReference>
<evidence type="ECO:0000313" key="5">
    <source>
        <dbReference type="Proteomes" id="UP000594454"/>
    </source>
</evidence>
<dbReference type="OMA" id="EDMNIYP"/>
<evidence type="ECO:0008006" key="6">
    <source>
        <dbReference type="Google" id="ProtNLM"/>
    </source>
</evidence>
<evidence type="ECO:0000256" key="2">
    <source>
        <dbReference type="ARBA" id="ARBA00023002"/>
    </source>
</evidence>
<evidence type="ECO:0000256" key="3">
    <source>
        <dbReference type="RuleBase" id="RU000363"/>
    </source>
</evidence>
<dbReference type="OrthoDB" id="1933717at2759"/>
<dbReference type="Proteomes" id="UP000594454">
    <property type="component" value="Chromosome 1"/>
</dbReference>
<dbReference type="FunCoup" id="A0A7R8UE15">
    <property type="interactions" value="96"/>
</dbReference>
<dbReference type="Gene3D" id="3.40.50.720">
    <property type="entry name" value="NAD(P)-binding Rossmann-like Domain"/>
    <property type="match status" value="1"/>
</dbReference>
<evidence type="ECO:0000256" key="1">
    <source>
        <dbReference type="ARBA" id="ARBA00006484"/>
    </source>
</evidence>
<comment type="similarity">
    <text evidence="1 3">Belongs to the short-chain dehydrogenases/reductases (SDR) family.</text>
</comment>
<dbReference type="InParanoid" id="A0A7R8UE15"/>
<gene>
    <name evidence="4" type="ORF">HERILL_LOCUS2304</name>
</gene>
<evidence type="ECO:0000313" key="4">
    <source>
        <dbReference type="EMBL" id="CAD7079070.1"/>
    </source>
</evidence>
<dbReference type="Pfam" id="PF00106">
    <property type="entry name" value="adh_short"/>
    <property type="match status" value="1"/>
</dbReference>
<organism evidence="4 5">
    <name type="scientific">Hermetia illucens</name>
    <name type="common">Black soldier fly</name>
    <dbReference type="NCBI Taxonomy" id="343691"/>
    <lineage>
        <taxon>Eukaryota</taxon>
        <taxon>Metazoa</taxon>
        <taxon>Ecdysozoa</taxon>
        <taxon>Arthropoda</taxon>
        <taxon>Hexapoda</taxon>
        <taxon>Insecta</taxon>
        <taxon>Pterygota</taxon>
        <taxon>Neoptera</taxon>
        <taxon>Endopterygota</taxon>
        <taxon>Diptera</taxon>
        <taxon>Brachycera</taxon>
        <taxon>Stratiomyomorpha</taxon>
        <taxon>Stratiomyidae</taxon>
        <taxon>Hermetiinae</taxon>
        <taxon>Hermetia</taxon>
    </lineage>
</organism>
<dbReference type="InterPro" id="IPR002347">
    <property type="entry name" value="SDR_fam"/>
</dbReference>
<dbReference type="EMBL" id="LR899009">
    <property type="protein sequence ID" value="CAD7079070.1"/>
    <property type="molecule type" value="Genomic_DNA"/>
</dbReference>
<dbReference type="PANTHER" id="PTHR43115:SF4">
    <property type="entry name" value="DEHYDROGENASE_REDUCTASE SDR FAMILY MEMBER 11"/>
    <property type="match status" value="1"/>
</dbReference>
<keyword evidence="2" id="KW-0560">Oxidoreductase</keyword>
<dbReference type="InterPro" id="IPR036291">
    <property type="entry name" value="NAD(P)-bd_dom_sf"/>
</dbReference>
<proteinExistence type="inferred from homology"/>
<protein>
    <recommendedName>
        <fullName evidence="6">Farnesol dehydrogenase</fullName>
    </recommendedName>
</protein>
<dbReference type="AlphaFoldDB" id="A0A7R8UE15"/>